<evidence type="ECO:0000256" key="1">
    <source>
        <dbReference type="SAM" id="MobiDB-lite"/>
    </source>
</evidence>
<reference evidence="2" key="1">
    <citation type="journal article" date="2014" name="Int. J. Syst. Evol. Microbiol.">
        <title>Complete genome of a new Firmicutes species belonging to the dominant human colonic microbiota ('Ruminococcus bicirculans') reveals two chromosomes and a selective capacity to utilize plant glucans.</title>
        <authorList>
            <consortium name="NISC Comparative Sequencing Program"/>
            <person name="Wegmann U."/>
            <person name="Louis P."/>
            <person name="Goesmann A."/>
            <person name="Henrissat B."/>
            <person name="Duncan S.H."/>
            <person name="Flint H.J."/>
        </authorList>
    </citation>
    <scope>NUCLEOTIDE SEQUENCE</scope>
    <source>
        <strain evidence="2">NBRC 109915</strain>
    </source>
</reference>
<evidence type="ECO:0000313" key="3">
    <source>
        <dbReference type="Proteomes" id="UP001161388"/>
    </source>
</evidence>
<dbReference type="Proteomes" id="UP001161388">
    <property type="component" value="Unassembled WGS sequence"/>
</dbReference>
<evidence type="ECO:0000313" key="2">
    <source>
        <dbReference type="EMBL" id="GLQ25370.1"/>
    </source>
</evidence>
<organism evidence="2 3">
    <name type="scientific">Sulfitobacter pacificus</name>
    <dbReference type="NCBI Taxonomy" id="1499314"/>
    <lineage>
        <taxon>Bacteria</taxon>
        <taxon>Pseudomonadati</taxon>
        <taxon>Pseudomonadota</taxon>
        <taxon>Alphaproteobacteria</taxon>
        <taxon>Rhodobacterales</taxon>
        <taxon>Roseobacteraceae</taxon>
        <taxon>Sulfitobacter</taxon>
    </lineage>
</organism>
<reference evidence="2" key="2">
    <citation type="submission" date="2023-01" db="EMBL/GenBank/DDBJ databases">
        <title>Draft genome sequence of Sulfitobacter pacificus strain NBRC 109915.</title>
        <authorList>
            <person name="Sun Q."/>
            <person name="Mori K."/>
        </authorList>
    </citation>
    <scope>NUCLEOTIDE SEQUENCE</scope>
    <source>
        <strain evidence="2">NBRC 109915</strain>
    </source>
</reference>
<accession>A0ABQ5VF22</accession>
<name>A0ABQ5VF22_9RHOB</name>
<comment type="caution">
    <text evidence="2">The sequence shown here is derived from an EMBL/GenBank/DDBJ whole genome shotgun (WGS) entry which is preliminary data.</text>
</comment>
<gene>
    <name evidence="2" type="ORF">GCM10007927_01730</name>
</gene>
<dbReference type="EMBL" id="BSNL01000001">
    <property type="protein sequence ID" value="GLQ25370.1"/>
    <property type="molecule type" value="Genomic_DNA"/>
</dbReference>
<keyword evidence="3" id="KW-1185">Reference proteome</keyword>
<proteinExistence type="predicted"/>
<sequence>MLTVPARRCRRKQKAAPNGAAFCVAGQGGRGQWRGDPRSTGMGAQSDIGMGAAVGATDENVSKEI</sequence>
<feature type="region of interest" description="Disordered" evidence="1">
    <location>
        <begin position="25"/>
        <end position="65"/>
    </location>
</feature>
<protein>
    <submittedName>
        <fullName evidence="2">Uncharacterized protein</fullName>
    </submittedName>
</protein>